<feature type="compositionally biased region" description="Low complexity" evidence="1">
    <location>
        <begin position="37"/>
        <end position="47"/>
    </location>
</feature>
<sequence>MPNNKQREGASANRRGAQLRGGQKPISHGSERHQMLASAPRPASKASSIHRASSLRNAGKEKKVLCTLAVRCLTDAPRRLRKPGRGSGRRLAASWRAQCEADVPRQVLGGRDAAARGSRGRSARAAFHSAGLAARSPGTGSGASRGSLSPRRAPDTSTPLYSTIGVMADLKGEEGGADSEVNSLQSG</sequence>
<dbReference type="EMBL" id="JANPWB010000008">
    <property type="protein sequence ID" value="KAJ1161750.1"/>
    <property type="molecule type" value="Genomic_DNA"/>
</dbReference>
<evidence type="ECO:0000313" key="2">
    <source>
        <dbReference type="EMBL" id="KAJ1161750.1"/>
    </source>
</evidence>
<dbReference type="AlphaFoldDB" id="A0AAV7SE99"/>
<dbReference type="Proteomes" id="UP001066276">
    <property type="component" value="Chromosome 4_2"/>
</dbReference>
<proteinExistence type="predicted"/>
<comment type="caution">
    <text evidence="2">The sequence shown here is derived from an EMBL/GenBank/DDBJ whole genome shotgun (WGS) entry which is preliminary data.</text>
</comment>
<reference evidence="2" key="1">
    <citation type="journal article" date="2022" name="bioRxiv">
        <title>Sequencing and chromosome-scale assembly of the giantPleurodeles waltlgenome.</title>
        <authorList>
            <person name="Brown T."/>
            <person name="Elewa A."/>
            <person name="Iarovenko S."/>
            <person name="Subramanian E."/>
            <person name="Araus A.J."/>
            <person name="Petzold A."/>
            <person name="Susuki M."/>
            <person name="Suzuki K.-i.T."/>
            <person name="Hayashi T."/>
            <person name="Toyoda A."/>
            <person name="Oliveira C."/>
            <person name="Osipova E."/>
            <person name="Leigh N.D."/>
            <person name="Simon A."/>
            <person name="Yun M.H."/>
        </authorList>
    </citation>
    <scope>NUCLEOTIDE SEQUENCE</scope>
    <source>
        <strain evidence="2">20211129_DDA</strain>
        <tissue evidence="2">Liver</tissue>
    </source>
</reference>
<evidence type="ECO:0000256" key="1">
    <source>
        <dbReference type="SAM" id="MobiDB-lite"/>
    </source>
</evidence>
<evidence type="ECO:0000313" key="3">
    <source>
        <dbReference type="Proteomes" id="UP001066276"/>
    </source>
</evidence>
<keyword evidence="3" id="KW-1185">Reference proteome</keyword>
<feature type="region of interest" description="Disordered" evidence="1">
    <location>
        <begin position="115"/>
        <end position="164"/>
    </location>
</feature>
<name>A0AAV7SE99_PLEWA</name>
<organism evidence="2 3">
    <name type="scientific">Pleurodeles waltl</name>
    <name type="common">Iberian ribbed newt</name>
    <dbReference type="NCBI Taxonomy" id="8319"/>
    <lineage>
        <taxon>Eukaryota</taxon>
        <taxon>Metazoa</taxon>
        <taxon>Chordata</taxon>
        <taxon>Craniata</taxon>
        <taxon>Vertebrata</taxon>
        <taxon>Euteleostomi</taxon>
        <taxon>Amphibia</taxon>
        <taxon>Batrachia</taxon>
        <taxon>Caudata</taxon>
        <taxon>Salamandroidea</taxon>
        <taxon>Salamandridae</taxon>
        <taxon>Pleurodelinae</taxon>
        <taxon>Pleurodeles</taxon>
    </lineage>
</organism>
<accession>A0AAV7SE99</accession>
<gene>
    <name evidence="2" type="ORF">NDU88_002231</name>
</gene>
<protein>
    <submittedName>
        <fullName evidence="2">Uncharacterized protein</fullName>
    </submittedName>
</protein>
<feature type="region of interest" description="Disordered" evidence="1">
    <location>
        <begin position="1"/>
        <end position="60"/>
    </location>
</feature>